<dbReference type="AlphaFoldDB" id="A0A845BNZ5"/>
<dbReference type="SMART" id="SM00052">
    <property type="entry name" value="EAL"/>
    <property type="match status" value="1"/>
</dbReference>
<dbReference type="GO" id="GO:0020037">
    <property type="term" value="F:heme binding"/>
    <property type="evidence" value="ECO:0007669"/>
    <property type="project" value="InterPro"/>
</dbReference>
<dbReference type="PROSITE" id="PS50883">
    <property type="entry name" value="EAL"/>
    <property type="match status" value="1"/>
</dbReference>
<organism evidence="3 4">
    <name type="scientific">Craterilacuibacter sinensis</name>
    <dbReference type="NCBI Taxonomy" id="2686017"/>
    <lineage>
        <taxon>Bacteria</taxon>
        <taxon>Pseudomonadati</taxon>
        <taxon>Pseudomonadota</taxon>
        <taxon>Betaproteobacteria</taxon>
        <taxon>Neisseriales</taxon>
        <taxon>Neisseriaceae</taxon>
        <taxon>Craterilacuibacter</taxon>
    </lineage>
</organism>
<dbReference type="Pfam" id="PF00563">
    <property type="entry name" value="EAL"/>
    <property type="match status" value="1"/>
</dbReference>
<evidence type="ECO:0000259" key="1">
    <source>
        <dbReference type="PROSITE" id="PS50883"/>
    </source>
</evidence>
<feature type="domain" description="GGDEF" evidence="2">
    <location>
        <begin position="359"/>
        <end position="490"/>
    </location>
</feature>
<dbReference type="Gene3D" id="1.10.490.10">
    <property type="entry name" value="Globins"/>
    <property type="match status" value="1"/>
</dbReference>
<dbReference type="Gene3D" id="3.20.20.450">
    <property type="entry name" value="EAL domain"/>
    <property type="match status" value="1"/>
</dbReference>
<dbReference type="Pfam" id="PF00990">
    <property type="entry name" value="GGDEF"/>
    <property type="match status" value="1"/>
</dbReference>
<evidence type="ECO:0000259" key="2">
    <source>
        <dbReference type="PROSITE" id="PS50887"/>
    </source>
</evidence>
<dbReference type="CDD" id="cd01949">
    <property type="entry name" value="GGDEF"/>
    <property type="match status" value="1"/>
</dbReference>
<feature type="domain" description="EAL" evidence="1">
    <location>
        <begin position="499"/>
        <end position="751"/>
    </location>
</feature>
<dbReference type="GO" id="GO:0071111">
    <property type="term" value="F:cyclic-guanylate-specific phosphodiesterase activity"/>
    <property type="evidence" value="ECO:0007669"/>
    <property type="project" value="InterPro"/>
</dbReference>
<protein>
    <submittedName>
        <fullName evidence="3">EAL domain-containing protein</fullName>
    </submittedName>
</protein>
<dbReference type="InterPro" id="IPR050706">
    <property type="entry name" value="Cyclic-di-GMP_PDE-like"/>
</dbReference>
<dbReference type="InterPro" id="IPR029787">
    <property type="entry name" value="Nucleotide_cyclase"/>
</dbReference>
<name>A0A845BNZ5_9NEIS</name>
<dbReference type="SMART" id="SM00267">
    <property type="entry name" value="GGDEF"/>
    <property type="match status" value="1"/>
</dbReference>
<dbReference type="NCBIfam" id="TIGR00254">
    <property type="entry name" value="GGDEF"/>
    <property type="match status" value="1"/>
</dbReference>
<dbReference type="PROSITE" id="PS50887">
    <property type="entry name" value="GGDEF"/>
    <property type="match status" value="1"/>
</dbReference>
<gene>
    <name evidence="3" type="ORF">GQF02_08315</name>
</gene>
<sequence>MDRVIRDAVLPARFGQVEGLEEICRLVGYDHVQQALLAKYAGALTGLTQGFGQRYFGQLLESHQAAQALLPHLGSRLCLLTDQQQKHHHDLLCLPLDEAQALRARQLGEMHARIGMDPSYLAGLGELHIQAFSAAIACLSLDASQQALLLQCVRKRVGADMVLQLSGALELPSPLRVQSADLFQVEQFSRLLSELSNREASSLAASTLPQYLIELCGQHGFPAASLYGLPNGQLLAGKRSAPVDAALSHIILETLAGSHQPCACSTCYPALITVPLIGSGKPLALLVLATEEAGSLQPSVHGILAAIGREAARLLLAAVGQATLTPAEQELAYLSHYDSLTGLSNRTHLLALLDGMPSGERWVAVLAIDGFHEINARLGHDFGDRVLLSCASRITPMLPPGSGVGRVGAARFLLYGHGAEVQLDSLIASIVHVLEQPIDLGSEHVQIKLSGGVVMDKSGGCQGATLLRRADLALIRARHKGNSHWHYYDAAMDEEIRQLHCLRTEFSQALARDELVLFFQPKINLHTHAVIGVEVLVRWRKDGRYIAPGQFFPAIEATDLMRLLDSWVLRETLRHLANWQRQFRALPVSVNLSAMSLKHDDFLPMVERLLAQYPQVACLLEIEVLETLSQQEAMQIAHKLEHCRALGIRIALDDFGTGASSLVHLQQLPFDTIKIDQRFVRQMIEFPDNEAIIRSMVSYASHSGRRLVAEGIESQPIWQRLLELGCEEGQGYEISPPMSEETLALWLMEWHAGAAMPA</sequence>
<reference evidence="3 4" key="1">
    <citation type="submission" date="2019-12" db="EMBL/GenBank/DDBJ databases">
        <title>Neisseriaceae gen. nov. sp. Genome sequencing and assembly.</title>
        <authorList>
            <person name="Liu Z."/>
            <person name="Li A."/>
        </authorList>
    </citation>
    <scope>NUCLEOTIDE SEQUENCE [LARGE SCALE GENOMIC DNA]</scope>
    <source>
        <strain evidence="3 4">B2N2-7</strain>
    </source>
</reference>
<dbReference type="SUPFAM" id="SSF141868">
    <property type="entry name" value="EAL domain-like"/>
    <property type="match status" value="1"/>
</dbReference>
<dbReference type="Pfam" id="PF11563">
    <property type="entry name" value="Protoglobin"/>
    <property type="match status" value="1"/>
</dbReference>
<dbReference type="Proteomes" id="UP000467214">
    <property type="component" value="Unassembled WGS sequence"/>
</dbReference>
<dbReference type="InterPro" id="IPR044398">
    <property type="entry name" value="Globin-sensor_dom"/>
</dbReference>
<dbReference type="SUPFAM" id="SSF55073">
    <property type="entry name" value="Nucleotide cyclase"/>
    <property type="match status" value="1"/>
</dbReference>
<dbReference type="Gene3D" id="3.30.70.270">
    <property type="match status" value="1"/>
</dbReference>
<keyword evidence="4" id="KW-1185">Reference proteome</keyword>
<evidence type="ECO:0000313" key="3">
    <source>
        <dbReference type="EMBL" id="MXR36974.1"/>
    </source>
</evidence>
<dbReference type="CDD" id="cd01948">
    <property type="entry name" value="EAL"/>
    <property type="match status" value="1"/>
</dbReference>
<dbReference type="GO" id="GO:0019825">
    <property type="term" value="F:oxygen binding"/>
    <property type="evidence" value="ECO:0007669"/>
    <property type="project" value="InterPro"/>
</dbReference>
<dbReference type="InterPro" id="IPR012292">
    <property type="entry name" value="Globin/Proto"/>
</dbReference>
<dbReference type="InterPro" id="IPR000160">
    <property type="entry name" value="GGDEF_dom"/>
</dbReference>
<dbReference type="InterPro" id="IPR035919">
    <property type="entry name" value="EAL_sf"/>
</dbReference>
<evidence type="ECO:0000313" key="4">
    <source>
        <dbReference type="Proteomes" id="UP000467214"/>
    </source>
</evidence>
<dbReference type="InterPro" id="IPR043128">
    <property type="entry name" value="Rev_trsase/Diguanyl_cyclase"/>
</dbReference>
<comment type="caution">
    <text evidence="3">The sequence shown here is derived from an EMBL/GenBank/DDBJ whole genome shotgun (WGS) entry which is preliminary data.</text>
</comment>
<proteinExistence type="predicted"/>
<dbReference type="PANTHER" id="PTHR33121:SF19">
    <property type="entry name" value="CYCLIC DI-GMP PHOSPHODIESTERASE PA2567"/>
    <property type="match status" value="1"/>
</dbReference>
<dbReference type="EMBL" id="WSSB01000006">
    <property type="protein sequence ID" value="MXR36974.1"/>
    <property type="molecule type" value="Genomic_DNA"/>
</dbReference>
<dbReference type="PANTHER" id="PTHR33121">
    <property type="entry name" value="CYCLIC DI-GMP PHOSPHODIESTERASE PDEF"/>
    <property type="match status" value="1"/>
</dbReference>
<dbReference type="InterPro" id="IPR001633">
    <property type="entry name" value="EAL_dom"/>
</dbReference>
<accession>A0A845BNZ5</accession>